<reference evidence="6 7" key="2">
    <citation type="submission" date="2020-03" db="EMBL/GenBank/DDBJ databases">
        <authorList>
            <person name="Ichikawa N."/>
            <person name="Kimura A."/>
            <person name="Kitahashi Y."/>
            <person name="Uohara A."/>
        </authorList>
    </citation>
    <scope>NUCLEOTIDE SEQUENCE [LARGE SCALE GENOMIC DNA]</scope>
    <source>
        <strain evidence="6 7">NBRC 108638</strain>
    </source>
</reference>
<keyword evidence="4" id="KW-0732">Signal</keyword>
<accession>A0A6V8LPA0</accession>
<name>A0A6V8LPA0_9ACTN</name>
<dbReference type="InterPro" id="IPR003961">
    <property type="entry name" value="FN3_dom"/>
</dbReference>
<feature type="region of interest" description="Disordered" evidence="3">
    <location>
        <begin position="319"/>
        <end position="374"/>
    </location>
</feature>
<reference evidence="6 7" key="1">
    <citation type="submission" date="2020-03" db="EMBL/GenBank/DDBJ databases">
        <title>Whole genome shotgun sequence of Phytohabitans rumicis NBRC 108638.</title>
        <authorList>
            <person name="Komaki H."/>
            <person name="Tamura T."/>
        </authorList>
    </citation>
    <scope>NUCLEOTIDE SEQUENCE [LARGE SCALE GENOMIC DNA]</scope>
    <source>
        <strain evidence="6 7">NBRC 108638</strain>
    </source>
</reference>
<feature type="chain" id="PRO_5028909177" description="Fibronectin type-III domain-containing protein" evidence="4">
    <location>
        <begin position="22"/>
        <end position="374"/>
    </location>
</feature>
<dbReference type="PROSITE" id="PS50853">
    <property type="entry name" value="FN3"/>
    <property type="match status" value="1"/>
</dbReference>
<evidence type="ECO:0000259" key="5">
    <source>
        <dbReference type="PROSITE" id="PS50853"/>
    </source>
</evidence>
<dbReference type="Pfam" id="PF00041">
    <property type="entry name" value="fn3"/>
    <property type="match status" value="1"/>
</dbReference>
<keyword evidence="2" id="KW-0119">Carbohydrate metabolism</keyword>
<keyword evidence="2" id="KW-0624">Polysaccharide degradation</keyword>
<organism evidence="6 7">
    <name type="scientific">Phytohabitans rumicis</name>
    <dbReference type="NCBI Taxonomy" id="1076125"/>
    <lineage>
        <taxon>Bacteria</taxon>
        <taxon>Bacillati</taxon>
        <taxon>Actinomycetota</taxon>
        <taxon>Actinomycetes</taxon>
        <taxon>Micromonosporales</taxon>
        <taxon>Micromonosporaceae</taxon>
    </lineage>
</organism>
<feature type="signal peptide" evidence="4">
    <location>
        <begin position="1"/>
        <end position="21"/>
    </location>
</feature>
<keyword evidence="1" id="KW-0378">Hydrolase</keyword>
<dbReference type="SUPFAM" id="SSF49265">
    <property type="entry name" value="Fibronectin type III"/>
    <property type="match status" value="1"/>
</dbReference>
<keyword evidence="1" id="KW-0326">Glycosidase</keyword>
<protein>
    <recommendedName>
        <fullName evidence="5">Fibronectin type-III domain-containing protein</fullName>
    </recommendedName>
</protein>
<evidence type="ECO:0000256" key="3">
    <source>
        <dbReference type="SAM" id="MobiDB-lite"/>
    </source>
</evidence>
<dbReference type="InterPro" id="IPR013783">
    <property type="entry name" value="Ig-like_fold"/>
</dbReference>
<keyword evidence="7" id="KW-1185">Reference proteome</keyword>
<dbReference type="CDD" id="cd00063">
    <property type="entry name" value="FN3"/>
    <property type="match status" value="1"/>
</dbReference>
<dbReference type="GO" id="GO:0000272">
    <property type="term" value="P:polysaccharide catabolic process"/>
    <property type="evidence" value="ECO:0007669"/>
    <property type="project" value="UniProtKB-KW"/>
</dbReference>
<dbReference type="Gene3D" id="2.60.40.10">
    <property type="entry name" value="Immunoglobulins"/>
    <property type="match status" value="1"/>
</dbReference>
<proteinExistence type="predicted"/>
<evidence type="ECO:0000256" key="4">
    <source>
        <dbReference type="SAM" id="SignalP"/>
    </source>
</evidence>
<feature type="domain" description="Fibronectin type-III" evidence="5">
    <location>
        <begin position="118"/>
        <end position="208"/>
    </location>
</feature>
<gene>
    <name evidence="6" type="ORF">Prum_101210</name>
</gene>
<dbReference type="Proteomes" id="UP000482960">
    <property type="component" value="Unassembled WGS sequence"/>
</dbReference>
<comment type="caution">
    <text evidence="6">The sequence shown here is derived from an EMBL/GenBank/DDBJ whole genome shotgun (WGS) entry which is preliminary data.</text>
</comment>
<evidence type="ECO:0000256" key="2">
    <source>
        <dbReference type="ARBA" id="ARBA00023326"/>
    </source>
</evidence>
<feature type="compositionally biased region" description="Low complexity" evidence="3">
    <location>
        <begin position="346"/>
        <end position="366"/>
    </location>
</feature>
<dbReference type="GO" id="GO:0016798">
    <property type="term" value="F:hydrolase activity, acting on glycosyl bonds"/>
    <property type="evidence" value="ECO:0007669"/>
    <property type="project" value="UniProtKB-KW"/>
</dbReference>
<dbReference type="SMART" id="SM00060">
    <property type="entry name" value="FN3"/>
    <property type="match status" value="1"/>
</dbReference>
<sequence length="374" mass="37413">MLGLTTSVLIGLPGFATPAGATPKGDPATGTVQVKIHTPDGIPATVTLAGKTRQVAAKAPTGTSTLVSLSLPAGLYHVPPVSTTVDGVRYVGHASPPVAVVKSGAMTTVNVTYAPDGGAHHLVATDLTRTSLKLSWNAPAGARFVLRRTPGGTPVSLKTLGVGVPVKGTSAADQGLKPGTRYTYSLFTQTKHGWTGPLVSSISTTPPVGSTQATYVAAPTTLLAVPADLAAAQTTGTGVQVVLRSQVPPPLLGSAVVLPISAALPGGFLGVVTSITPDGRTLGLAAGALIDAFDYYELDVPEFSVAAAGGGGAPSATAKAAAAKAADVDCGGSAEPPRSRSRPPSRWRAISAPRSTSTSSWASRSPPARPWTSG</sequence>
<evidence type="ECO:0000313" key="7">
    <source>
        <dbReference type="Proteomes" id="UP000482960"/>
    </source>
</evidence>
<evidence type="ECO:0000313" key="6">
    <source>
        <dbReference type="EMBL" id="GFJ96479.1"/>
    </source>
</evidence>
<dbReference type="AlphaFoldDB" id="A0A6V8LPA0"/>
<dbReference type="EMBL" id="BLPG01000002">
    <property type="protein sequence ID" value="GFJ96479.1"/>
    <property type="molecule type" value="Genomic_DNA"/>
</dbReference>
<evidence type="ECO:0000256" key="1">
    <source>
        <dbReference type="ARBA" id="ARBA00023295"/>
    </source>
</evidence>
<dbReference type="InterPro" id="IPR036116">
    <property type="entry name" value="FN3_sf"/>
</dbReference>